<dbReference type="AlphaFoldDB" id="A0A1F5S7S7"/>
<reference evidence="1 2" key="1">
    <citation type="journal article" date="2016" name="Nat. Commun.">
        <title>Thousands of microbial genomes shed light on interconnected biogeochemical processes in an aquifer system.</title>
        <authorList>
            <person name="Anantharaman K."/>
            <person name="Brown C.T."/>
            <person name="Hug L.A."/>
            <person name="Sharon I."/>
            <person name="Castelle C.J."/>
            <person name="Probst A.J."/>
            <person name="Thomas B.C."/>
            <person name="Singh A."/>
            <person name="Wilkins M.J."/>
            <person name="Karaoz U."/>
            <person name="Brodie E.L."/>
            <person name="Williams K.H."/>
            <person name="Hubbard S.S."/>
            <person name="Banfield J.F."/>
        </authorList>
    </citation>
    <scope>NUCLEOTIDE SEQUENCE [LARGE SCALE GENOMIC DNA]</scope>
</reference>
<comment type="caution">
    <text evidence="1">The sequence shown here is derived from an EMBL/GenBank/DDBJ whole genome shotgun (WGS) entry which is preliminary data.</text>
</comment>
<evidence type="ECO:0000313" key="2">
    <source>
        <dbReference type="Proteomes" id="UP000176877"/>
    </source>
</evidence>
<organism evidence="1 2">
    <name type="scientific">Candidatus Falkowbacteria bacterium RIFCSPHIGHO2_02_FULL_42_9</name>
    <dbReference type="NCBI Taxonomy" id="1797986"/>
    <lineage>
        <taxon>Bacteria</taxon>
        <taxon>Candidatus Falkowiibacteriota</taxon>
    </lineage>
</organism>
<gene>
    <name evidence="1" type="ORF">A3D45_02035</name>
</gene>
<accession>A0A1F5S7S7</accession>
<sequence>MNEDKIINKLLEHDEELRKIRENMLTREDGRKLFDILEDMATRVKRIDEDRVLTHQWVKRIEDKVESHDKMIDKIKMQLKIV</sequence>
<protein>
    <submittedName>
        <fullName evidence="1">Uncharacterized protein</fullName>
    </submittedName>
</protein>
<name>A0A1F5S7S7_9BACT</name>
<dbReference type="Proteomes" id="UP000176877">
    <property type="component" value="Unassembled WGS sequence"/>
</dbReference>
<evidence type="ECO:0000313" key="1">
    <source>
        <dbReference type="EMBL" id="OGF22717.1"/>
    </source>
</evidence>
<proteinExistence type="predicted"/>
<dbReference type="EMBL" id="MFFT01000039">
    <property type="protein sequence ID" value="OGF22717.1"/>
    <property type="molecule type" value="Genomic_DNA"/>
</dbReference>